<proteinExistence type="predicted"/>
<gene>
    <name evidence="2" type="ORF">DFR24_3240</name>
</gene>
<keyword evidence="3" id="KW-1185">Reference proteome</keyword>
<evidence type="ECO:0000313" key="2">
    <source>
        <dbReference type="EMBL" id="TDU28860.1"/>
    </source>
</evidence>
<comment type="caution">
    <text evidence="2">The sequence shown here is derived from an EMBL/GenBank/DDBJ whole genome shotgun (WGS) entry which is preliminary data.</text>
</comment>
<name>A0A4V3URC3_9GAMM</name>
<dbReference type="EMBL" id="SOBT01000009">
    <property type="protein sequence ID" value="TDU28860.1"/>
    <property type="molecule type" value="Genomic_DNA"/>
</dbReference>
<evidence type="ECO:0000313" key="3">
    <source>
        <dbReference type="Proteomes" id="UP000295341"/>
    </source>
</evidence>
<dbReference type="PROSITE" id="PS51257">
    <property type="entry name" value="PROKAR_LIPOPROTEIN"/>
    <property type="match status" value="1"/>
</dbReference>
<organism evidence="2 3">
    <name type="scientific">Panacagrimonas perspica</name>
    <dbReference type="NCBI Taxonomy" id="381431"/>
    <lineage>
        <taxon>Bacteria</taxon>
        <taxon>Pseudomonadati</taxon>
        <taxon>Pseudomonadota</taxon>
        <taxon>Gammaproteobacteria</taxon>
        <taxon>Nevskiales</taxon>
        <taxon>Nevskiaceae</taxon>
        <taxon>Panacagrimonas</taxon>
    </lineage>
</organism>
<reference evidence="2 3" key="1">
    <citation type="submission" date="2019-03" db="EMBL/GenBank/DDBJ databases">
        <title>Genomic Encyclopedia of Type Strains, Phase IV (KMG-IV): sequencing the most valuable type-strain genomes for metagenomic binning, comparative biology and taxonomic classification.</title>
        <authorList>
            <person name="Goeker M."/>
        </authorList>
    </citation>
    <scope>NUCLEOTIDE SEQUENCE [LARGE SCALE GENOMIC DNA]</scope>
    <source>
        <strain evidence="2 3">DSM 26377</strain>
    </source>
</reference>
<sequence>MKTAIAAIFAATCALSACTPQATQKPAAEVLPQKWVADLSKDECLSNGDSAARLSPFAISAITKVADWALSAAVDKVQEAAEKDRIGFSQAFVDGSFLYYRAGSNAPQTATCIRIAHGTALKRDANGESPDDDWCQGIAGASDLCKGLRPEKASAVKDLGKRLGISSPDFYAEIQLENRDNATATRGTVAYLYYPAVLPRVES</sequence>
<dbReference type="Proteomes" id="UP000295341">
    <property type="component" value="Unassembled WGS sequence"/>
</dbReference>
<protein>
    <recommendedName>
        <fullName evidence="4">Lipoprotein</fullName>
    </recommendedName>
</protein>
<feature type="chain" id="PRO_5030104873" description="Lipoprotein" evidence="1">
    <location>
        <begin position="23"/>
        <end position="203"/>
    </location>
</feature>
<accession>A0A4V3URC3</accession>
<keyword evidence="1" id="KW-0732">Signal</keyword>
<evidence type="ECO:0000256" key="1">
    <source>
        <dbReference type="SAM" id="SignalP"/>
    </source>
</evidence>
<feature type="signal peptide" evidence="1">
    <location>
        <begin position="1"/>
        <end position="22"/>
    </location>
</feature>
<dbReference type="AlphaFoldDB" id="A0A4V3URC3"/>
<dbReference type="RefSeq" id="WP_133882381.1">
    <property type="nucleotide sequence ID" value="NZ_MWIN01000018.1"/>
</dbReference>
<evidence type="ECO:0008006" key="4">
    <source>
        <dbReference type="Google" id="ProtNLM"/>
    </source>
</evidence>